<dbReference type="Proteomes" id="UP000789920">
    <property type="component" value="Unassembled WGS sequence"/>
</dbReference>
<feature type="non-terminal residue" evidence="1">
    <location>
        <position position="57"/>
    </location>
</feature>
<gene>
    <name evidence="1" type="ORF">RPERSI_LOCUS32834</name>
</gene>
<comment type="caution">
    <text evidence="1">The sequence shown here is derived from an EMBL/GenBank/DDBJ whole genome shotgun (WGS) entry which is preliminary data.</text>
</comment>
<reference evidence="1" key="1">
    <citation type="submission" date="2021-06" db="EMBL/GenBank/DDBJ databases">
        <authorList>
            <person name="Kallberg Y."/>
            <person name="Tangrot J."/>
            <person name="Rosling A."/>
        </authorList>
    </citation>
    <scope>NUCLEOTIDE SEQUENCE</scope>
    <source>
        <strain evidence="1">MA461A</strain>
    </source>
</reference>
<feature type="non-terminal residue" evidence="1">
    <location>
        <position position="1"/>
    </location>
</feature>
<accession>A0ACA9SQX4</accession>
<sequence>PTASNIYDELLRWYNLIYWNSAIYKDELAILKAFQDADAIIPTLSTKLSVCPKDKLT</sequence>
<dbReference type="EMBL" id="CAJVQC010139043">
    <property type="protein sequence ID" value="CAG8843591.1"/>
    <property type="molecule type" value="Genomic_DNA"/>
</dbReference>
<name>A0ACA9SQX4_9GLOM</name>
<organism evidence="1 2">
    <name type="scientific">Racocetra persica</name>
    <dbReference type="NCBI Taxonomy" id="160502"/>
    <lineage>
        <taxon>Eukaryota</taxon>
        <taxon>Fungi</taxon>
        <taxon>Fungi incertae sedis</taxon>
        <taxon>Mucoromycota</taxon>
        <taxon>Glomeromycotina</taxon>
        <taxon>Glomeromycetes</taxon>
        <taxon>Diversisporales</taxon>
        <taxon>Gigasporaceae</taxon>
        <taxon>Racocetra</taxon>
    </lineage>
</organism>
<keyword evidence="2" id="KW-1185">Reference proteome</keyword>
<protein>
    <submittedName>
        <fullName evidence="1">2745_t:CDS:1</fullName>
    </submittedName>
</protein>
<evidence type="ECO:0000313" key="1">
    <source>
        <dbReference type="EMBL" id="CAG8843591.1"/>
    </source>
</evidence>
<proteinExistence type="predicted"/>
<evidence type="ECO:0000313" key="2">
    <source>
        <dbReference type="Proteomes" id="UP000789920"/>
    </source>
</evidence>